<dbReference type="Proteomes" id="UP001597322">
    <property type="component" value="Unassembled WGS sequence"/>
</dbReference>
<dbReference type="HAMAP" id="MF_02126">
    <property type="entry name" value="RF_methyltr_PrmC"/>
    <property type="match status" value="1"/>
</dbReference>
<dbReference type="InterPro" id="IPR004556">
    <property type="entry name" value="HemK-like"/>
</dbReference>
<feature type="binding site" evidence="5">
    <location>
        <position position="192"/>
    </location>
    <ligand>
        <name>S-adenosyl-L-methionine</name>
        <dbReference type="ChEBI" id="CHEBI:59789"/>
    </ligand>
</feature>
<dbReference type="EC" id="2.1.1.297" evidence="5"/>
<gene>
    <name evidence="5 8" type="primary">prmC</name>
    <name evidence="8" type="ORF">ACFSE1_06875</name>
</gene>
<dbReference type="RefSeq" id="WP_377398366.1">
    <property type="nucleotide sequence ID" value="NZ_JBHUEQ010000011.1"/>
</dbReference>
<keyword evidence="1 5" id="KW-0489">Methyltransferase</keyword>
<dbReference type="Gene3D" id="3.40.50.150">
    <property type="entry name" value="Vaccinia Virus protein VP39"/>
    <property type="match status" value="1"/>
</dbReference>
<dbReference type="PANTHER" id="PTHR18895:SF74">
    <property type="entry name" value="MTRF1L RELEASE FACTOR GLUTAMINE METHYLTRANSFERASE"/>
    <property type="match status" value="1"/>
</dbReference>
<keyword evidence="9" id="KW-1185">Reference proteome</keyword>
<protein>
    <recommendedName>
        <fullName evidence="5">Release factor glutamine methyltransferase</fullName>
        <shortName evidence="5">RF MTase</shortName>
        <ecNumber evidence="5">2.1.1.297</ecNumber>
    </recommendedName>
    <alternativeName>
        <fullName evidence="5">N5-glutamine methyltransferase PrmC</fullName>
    </alternativeName>
    <alternativeName>
        <fullName evidence="5">Protein-(glutamine-N5) MTase PrmC</fullName>
    </alternativeName>
    <alternativeName>
        <fullName evidence="5">Protein-glutamine N-methyltransferase PrmC</fullName>
    </alternativeName>
</protein>
<dbReference type="Pfam" id="PF05175">
    <property type="entry name" value="MTS"/>
    <property type="match status" value="1"/>
</dbReference>
<evidence type="ECO:0000256" key="5">
    <source>
        <dbReference type="HAMAP-Rule" id="MF_02126"/>
    </source>
</evidence>
<dbReference type="GO" id="GO:0032259">
    <property type="term" value="P:methylation"/>
    <property type="evidence" value="ECO:0007669"/>
    <property type="project" value="UniProtKB-KW"/>
</dbReference>
<dbReference type="InterPro" id="IPR019874">
    <property type="entry name" value="RF_methyltr_PrmC"/>
</dbReference>
<dbReference type="InterPro" id="IPR040758">
    <property type="entry name" value="PrmC_N"/>
</dbReference>
<accession>A0ABW4M1M9</accession>
<evidence type="ECO:0000313" key="8">
    <source>
        <dbReference type="EMBL" id="MFD1745180.1"/>
    </source>
</evidence>
<dbReference type="EMBL" id="JBHUEQ010000011">
    <property type="protein sequence ID" value="MFD1745180.1"/>
    <property type="molecule type" value="Genomic_DNA"/>
</dbReference>
<keyword evidence="3 5" id="KW-0949">S-adenosyl-L-methionine</keyword>
<dbReference type="InterPro" id="IPR050320">
    <property type="entry name" value="N5-glutamine_MTase"/>
</dbReference>
<comment type="function">
    <text evidence="5">Methylates the class 1 translation termination release factors RF1/PrfA and RF2/PrfB on the glutamine residue of the universally conserved GGQ motif.</text>
</comment>
<feature type="binding site" evidence="5">
    <location>
        <position position="149"/>
    </location>
    <ligand>
        <name>S-adenosyl-L-methionine</name>
        <dbReference type="ChEBI" id="CHEBI:59789"/>
    </ligand>
</feature>
<feature type="binding site" evidence="5">
    <location>
        <begin position="192"/>
        <end position="195"/>
    </location>
    <ligand>
        <name>substrate</name>
    </ligand>
</feature>
<dbReference type="Gene3D" id="1.10.8.10">
    <property type="entry name" value="DNA helicase RuvA subunit, C-terminal domain"/>
    <property type="match status" value="1"/>
</dbReference>
<comment type="similarity">
    <text evidence="5">Belongs to the protein N5-glutamine methyltransferase family. PrmC subfamily.</text>
</comment>
<feature type="binding site" evidence="5">
    <location>
        <position position="178"/>
    </location>
    <ligand>
        <name>S-adenosyl-L-methionine</name>
        <dbReference type="ChEBI" id="CHEBI:59789"/>
    </ligand>
</feature>
<feature type="domain" description="Release factor glutamine methyltransferase N-terminal" evidence="7">
    <location>
        <begin position="8"/>
        <end position="77"/>
    </location>
</feature>
<keyword evidence="2 5" id="KW-0808">Transferase</keyword>
<dbReference type="Pfam" id="PF17827">
    <property type="entry name" value="PrmC_N"/>
    <property type="match status" value="1"/>
</dbReference>
<dbReference type="NCBIfam" id="TIGR03534">
    <property type="entry name" value="RF_mod_PrmC"/>
    <property type="match status" value="1"/>
</dbReference>
<dbReference type="PANTHER" id="PTHR18895">
    <property type="entry name" value="HEMK METHYLTRANSFERASE"/>
    <property type="match status" value="1"/>
</dbReference>
<dbReference type="SUPFAM" id="SSF53335">
    <property type="entry name" value="S-adenosyl-L-methionine-dependent methyltransferases"/>
    <property type="match status" value="1"/>
</dbReference>
<dbReference type="CDD" id="cd02440">
    <property type="entry name" value="AdoMet_MTases"/>
    <property type="match status" value="1"/>
</dbReference>
<dbReference type="InterPro" id="IPR002052">
    <property type="entry name" value="DNA_methylase_N6_adenine_CS"/>
</dbReference>
<comment type="catalytic activity">
    <reaction evidence="4 5">
        <text>L-glutaminyl-[peptide chain release factor] + S-adenosyl-L-methionine = N(5)-methyl-L-glutaminyl-[peptide chain release factor] + S-adenosyl-L-homocysteine + H(+)</text>
        <dbReference type="Rhea" id="RHEA:42896"/>
        <dbReference type="Rhea" id="RHEA-COMP:10271"/>
        <dbReference type="Rhea" id="RHEA-COMP:10272"/>
        <dbReference type="ChEBI" id="CHEBI:15378"/>
        <dbReference type="ChEBI" id="CHEBI:30011"/>
        <dbReference type="ChEBI" id="CHEBI:57856"/>
        <dbReference type="ChEBI" id="CHEBI:59789"/>
        <dbReference type="ChEBI" id="CHEBI:61891"/>
        <dbReference type="EC" id="2.1.1.297"/>
    </reaction>
</comment>
<evidence type="ECO:0000256" key="1">
    <source>
        <dbReference type="ARBA" id="ARBA00022603"/>
    </source>
</evidence>
<dbReference type="InterPro" id="IPR029063">
    <property type="entry name" value="SAM-dependent_MTases_sf"/>
</dbReference>
<sequence length="293" mass="32244">MTDTLAHLLADCRRELEAAGIDNSAMDARTLILGILQLTPTELVLKADRQIDEEGRTRVHAAIQRRKAREPVHRILGAREFYGLTLELSPDTLEPRPDTEVLVDALVEHGRRIGQMTERPRLLDLGTGTGAIALALLHELPDFSGLGIDISQGALETARRNADLNGIGERFETMCSDWFAQISGCFDIIVSNPPYIRSDVIGTLEPEVRDFDPLAALDGGPDGLEPYRIIARDADAFLNRNGVLAVEMGFDQKQSVDDIFSSRGYTVLQAVSDYGGNDRALVFKRKSDDFATP</sequence>
<name>A0ABW4M1M9_9HYPH</name>
<evidence type="ECO:0000256" key="4">
    <source>
        <dbReference type="ARBA" id="ARBA00048391"/>
    </source>
</evidence>
<proteinExistence type="inferred from homology"/>
<feature type="binding site" evidence="5">
    <location>
        <begin position="126"/>
        <end position="130"/>
    </location>
    <ligand>
        <name>S-adenosyl-L-methionine</name>
        <dbReference type="ChEBI" id="CHEBI:59789"/>
    </ligand>
</feature>
<evidence type="ECO:0000256" key="2">
    <source>
        <dbReference type="ARBA" id="ARBA00022679"/>
    </source>
</evidence>
<evidence type="ECO:0000259" key="6">
    <source>
        <dbReference type="Pfam" id="PF05175"/>
    </source>
</evidence>
<feature type="domain" description="Methyltransferase small" evidence="6">
    <location>
        <begin position="102"/>
        <end position="196"/>
    </location>
</feature>
<comment type="caution">
    <text evidence="8">The sequence shown here is derived from an EMBL/GenBank/DDBJ whole genome shotgun (WGS) entry which is preliminary data.</text>
</comment>
<evidence type="ECO:0000256" key="3">
    <source>
        <dbReference type="ARBA" id="ARBA00022691"/>
    </source>
</evidence>
<dbReference type="GO" id="GO:0102559">
    <property type="term" value="F:peptide chain release factor N(5)-glutamine methyltransferase activity"/>
    <property type="evidence" value="ECO:0007669"/>
    <property type="project" value="UniProtKB-EC"/>
</dbReference>
<evidence type="ECO:0000313" key="9">
    <source>
        <dbReference type="Proteomes" id="UP001597322"/>
    </source>
</evidence>
<dbReference type="InterPro" id="IPR007848">
    <property type="entry name" value="Small_mtfrase_dom"/>
</dbReference>
<dbReference type="NCBIfam" id="TIGR00536">
    <property type="entry name" value="hemK_fam"/>
    <property type="match status" value="1"/>
</dbReference>
<evidence type="ECO:0000259" key="7">
    <source>
        <dbReference type="Pfam" id="PF17827"/>
    </source>
</evidence>
<dbReference type="PROSITE" id="PS00092">
    <property type="entry name" value="N6_MTASE"/>
    <property type="match status" value="1"/>
</dbReference>
<organism evidence="8 9">
    <name type="scientific">Rhizobium helianthi</name>
    <dbReference type="NCBI Taxonomy" id="1132695"/>
    <lineage>
        <taxon>Bacteria</taxon>
        <taxon>Pseudomonadati</taxon>
        <taxon>Pseudomonadota</taxon>
        <taxon>Alphaproteobacteria</taxon>
        <taxon>Hyphomicrobiales</taxon>
        <taxon>Rhizobiaceae</taxon>
        <taxon>Rhizobium/Agrobacterium group</taxon>
        <taxon>Rhizobium</taxon>
    </lineage>
</organism>
<reference evidence="9" key="1">
    <citation type="journal article" date="2019" name="Int. J. Syst. Evol. Microbiol.">
        <title>The Global Catalogue of Microorganisms (GCM) 10K type strain sequencing project: providing services to taxonomists for standard genome sequencing and annotation.</title>
        <authorList>
            <consortium name="The Broad Institute Genomics Platform"/>
            <consortium name="The Broad Institute Genome Sequencing Center for Infectious Disease"/>
            <person name="Wu L."/>
            <person name="Ma J."/>
        </authorList>
    </citation>
    <scope>NUCLEOTIDE SEQUENCE [LARGE SCALE GENOMIC DNA]</scope>
    <source>
        <strain evidence="9">CG52</strain>
    </source>
</reference>